<dbReference type="RefSeq" id="WP_317489515.1">
    <property type="nucleotide sequence ID" value="NZ_CP136051.1"/>
</dbReference>
<evidence type="ECO:0000259" key="1">
    <source>
        <dbReference type="PROSITE" id="PS51464"/>
    </source>
</evidence>
<accession>A0ABZ0IPA4</accession>
<dbReference type="PANTHER" id="PTHR38418:SF2">
    <property type="entry name" value="SUGAR ISOMERASE, KPSF_GUTQ (AFU_ORTHOLOGUE AFUA_6G08860)"/>
    <property type="match status" value="1"/>
</dbReference>
<reference evidence="2 3" key="1">
    <citation type="journal article" date="2023" name="Microbiol. Resour. Announc.">
        <title>Complete Genome Sequence of Imperialibacter roseus strain P4T.</title>
        <authorList>
            <person name="Tizabi D.R."/>
            <person name="Bachvaroff T."/>
            <person name="Hill R.T."/>
        </authorList>
    </citation>
    <scope>NUCLEOTIDE SEQUENCE [LARGE SCALE GENOMIC DNA]</scope>
    <source>
        <strain evidence="2 3">P4T</strain>
    </source>
</reference>
<dbReference type="EMBL" id="CP136051">
    <property type="protein sequence ID" value="WOK06814.1"/>
    <property type="molecule type" value="Genomic_DNA"/>
</dbReference>
<name>A0ABZ0IPA4_9BACT</name>
<dbReference type="CDD" id="cd05014">
    <property type="entry name" value="SIS_Kpsf"/>
    <property type="match status" value="1"/>
</dbReference>
<keyword evidence="3" id="KW-1185">Reference proteome</keyword>
<protein>
    <submittedName>
        <fullName evidence="2">SIS domain-containing protein</fullName>
    </submittedName>
</protein>
<feature type="domain" description="SIS" evidence="1">
    <location>
        <begin position="31"/>
        <end position="180"/>
    </location>
</feature>
<evidence type="ECO:0000313" key="3">
    <source>
        <dbReference type="Proteomes" id="UP001302349"/>
    </source>
</evidence>
<dbReference type="InterPro" id="IPR001347">
    <property type="entry name" value="SIS_dom"/>
</dbReference>
<dbReference type="InterPro" id="IPR035474">
    <property type="entry name" value="SIS_Kpsf"/>
</dbReference>
<dbReference type="SUPFAM" id="SSF53697">
    <property type="entry name" value="SIS domain"/>
    <property type="match status" value="1"/>
</dbReference>
<proteinExistence type="predicted"/>
<evidence type="ECO:0000313" key="2">
    <source>
        <dbReference type="EMBL" id="WOK06814.1"/>
    </source>
</evidence>
<dbReference type="PANTHER" id="PTHR38418">
    <property type="entry name" value="SUGAR ISOMERASE, KPSF/GUTQ (AFU_ORTHOLOGUE AFUA_6G08860)"/>
    <property type="match status" value="1"/>
</dbReference>
<dbReference type="PROSITE" id="PS51464">
    <property type="entry name" value="SIS"/>
    <property type="match status" value="1"/>
</dbReference>
<dbReference type="Gene3D" id="3.40.50.10490">
    <property type="entry name" value="Glucose-6-phosphate isomerase like protein, domain 1"/>
    <property type="match status" value="1"/>
</dbReference>
<dbReference type="InterPro" id="IPR046348">
    <property type="entry name" value="SIS_dom_sf"/>
</dbReference>
<dbReference type="Proteomes" id="UP001302349">
    <property type="component" value="Chromosome"/>
</dbReference>
<organism evidence="2 3">
    <name type="scientific">Imperialibacter roseus</name>
    <dbReference type="NCBI Taxonomy" id="1324217"/>
    <lineage>
        <taxon>Bacteria</taxon>
        <taxon>Pseudomonadati</taxon>
        <taxon>Bacteroidota</taxon>
        <taxon>Cytophagia</taxon>
        <taxon>Cytophagales</taxon>
        <taxon>Flammeovirgaceae</taxon>
        <taxon>Imperialibacter</taxon>
    </lineage>
</organism>
<sequence>MSQSLEEIRSLVEKEVQAIHNIPVDESILNAIDALYEQIHVKKGKIVISGIGKAGQIGQNIATTFCSTGSPAVFLHPSEAQHGDLGVLQPNDILLVISNSGKTEEILKLLELADNLYPKIKTICITGHPENELGRTANICLSTGQPKEICPLDLTPTTSTTVMSVLGDLLVVMLMKKINFDKAGYAKRHHSGYLGQKSRMQ</sequence>
<gene>
    <name evidence="2" type="ORF">RT717_27480</name>
</gene>
<dbReference type="Pfam" id="PF01380">
    <property type="entry name" value="SIS"/>
    <property type="match status" value="1"/>
</dbReference>